<reference evidence="2" key="1">
    <citation type="submission" date="2022-11" db="EMBL/GenBank/DDBJ databases">
        <authorList>
            <person name="Petersen C."/>
        </authorList>
    </citation>
    <scope>NUCLEOTIDE SEQUENCE</scope>
    <source>
        <strain evidence="2">IBT 22155</strain>
    </source>
</reference>
<organism evidence="2 3">
    <name type="scientific">Penicillium bovifimosum</name>
    <dbReference type="NCBI Taxonomy" id="126998"/>
    <lineage>
        <taxon>Eukaryota</taxon>
        <taxon>Fungi</taxon>
        <taxon>Dikarya</taxon>
        <taxon>Ascomycota</taxon>
        <taxon>Pezizomycotina</taxon>
        <taxon>Eurotiomycetes</taxon>
        <taxon>Eurotiomycetidae</taxon>
        <taxon>Eurotiales</taxon>
        <taxon>Aspergillaceae</taxon>
        <taxon>Penicillium</taxon>
    </lineage>
</organism>
<keyword evidence="1" id="KW-0472">Membrane</keyword>
<dbReference type="OrthoDB" id="10451521at2759"/>
<evidence type="ECO:0000313" key="3">
    <source>
        <dbReference type="Proteomes" id="UP001149079"/>
    </source>
</evidence>
<dbReference type="Proteomes" id="UP001149079">
    <property type="component" value="Unassembled WGS sequence"/>
</dbReference>
<accession>A0A9W9GLY7</accession>
<keyword evidence="1" id="KW-0812">Transmembrane</keyword>
<evidence type="ECO:0000256" key="1">
    <source>
        <dbReference type="SAM" id="Phobius"/>
    </source>
</evidence>
<keyword evidence="3" id="KW-1185">Reference proteome</keyword>
<sequence length="161" mass="16707">MVLRVAHDELRLRPRRASHGLAGTQGAATLSLGVVVDGVGILFSPKSEVNTVAHSLRVSVVGILLVFREGRPADLESGLRLVAIFVNPEALGLVVLPVVRIHVAVVPLTSTGMAIVTGHGVLVATAVIAPGRGYPRNADGIVVGREQGVHTLVIVVNVDCA</sequence>
<name>A0A9W9GLY7_9EURO</name>
<dbReference type="GeneID" id="81407697"/>
<feature type="transmembrane region" description="Helical" evidence="1">
    <location>
        <begin position="79"/>
        <end position="99"/>
    </location>
</feature>
<reference evidence="2" key="2">
    <citation type="journal article" date="2023" name="IMA Fungus">
        <title>Comparative genomic study of the Penicillium genus elucidates a diverse pangenome and 15 lateral gene transfer events.</title>
        <authorList>
            <person name="Petersen C."/>
            <person name="Sorensen T."/>
            <person name="Nielsen M.R."/>
            <person name="Sondergaard T.E."/>
            <person name="Sorensen J.L."/>
            <person name="Fitzpatrick D.A."/>
            <person name="Frisvad J.C."/>
            <person name="Nielsen K.L."/>
        </authorList>
    </citation>
    <scope>NUCLEOTIDE SEQUENCE</scope>
    <source>
        <strain evidence="2">IBT 22155</strain>
    </source>
</reference>
<evidence type="ECO:0000313" key="2">
    <source>
        <dbReference type="EMBL" id="KAJ5123958.1"/>
    </source>
</evidence>
<comment type="caution">
    <text evidence="2">The sequence shown here is derived from an EMBL/GenBank/DDBJ whole genome shotgun (WGS) entry which is preliminary data.</text>
</comment>
<dbReference type="EMBL" id="JAPQKL010000006">
    <property type="protein sequence ID" value="KAJ5123958.1"/>
    <property type="molecule type" value="Genomic_DNA"/>
</dbReference>
<dbReference type="RefSeq" id="XP_056518357.1">
    <property type="nucleotide sequence ID" value="XM_056668527.1"/>
</dbReference>
<dbReference type="AlphaFoldDB" id="A0A9W9GLY7"/>
<feature type="transmembrane region" description="Helical" evidence="1">
    <location>
        <begin position="21"/>
        <end position="43"/>
    </location>
</feature>
<feature type="transmembrane region" description="Helical" evidence="1">
    <location>
        <begin position="105"/>
        <end position="129"/>
    </location>
</feature>
<proteinExistence type="predicted"/>
<gene>
    <name evidence="2" type="ORF">N7515_007783</name>
</gene>
<protein>
    <submittedName>
        <fullName evidence="2">Uncharacterized protein</fullName>
    </submittedName>
</protein>
<keyword evidence="1" id="KW-1133">Transmembrane helix</keyword>